<comment type="subcellular location">
    <subcellularLocation>
        <location evidence="7">Cell membrane</location>
        <topology evidence="7">Multi-pass membrane protein</topology>
    </subcellularLocation>
    <subcellularLocation>
        <location evidence="1">Membrane</location>
        <topology evidence="1">Multi-pass membrane protein</topology>
    </subcellularLocation>
</comment>
<name>A0A2M8LSM6_9ACTN</name>
<dbReference type="InterPro" id="IPR002033">
    <property type="entry name" value="TatC"/>
</dbReference>
<dbReference type="AlphaFoldDB" id="A0A2M8LSM6"/>
<keyword evidence="7" id="KW-1003">Cell membrane</keyword>
<gene>
    <name evidence="7 9" type="primary">tatC</name>
    <name evidence="9" type="ORF">CUT44_25095</name>
</gene>
<feature type="transmembrane region" description="Helical" evidence="7">
    <location>
        <begin position="214"/>
        <end position="232"/>
    </location>
</feature>
<reference evidence="9 10" key="1">
    <citation type="submission" date="2017-11" db="EMBL/GenBank/DDBJ databases">
        <title>Streptomyces carmine sp. nov., a novel actinomycete isolated from Sophora alopecuroides in Xinjiang, China.</title>
        <authorList>
            <person name="Wang Y."/>
            <person name="Luo X."/>
            <person name="Wan C."/>
            <person name="Zhang L."/>
        </authorList>
    </citation>
    <scope>NUCLEOTIDE SEQUENCE [LARGE SCALE GENOMIC DNA]</scope>
    <source>
        <strain evidence="9 10">TRM SA0054</strain>
    </source>
</reference>
<sequence>MLKSARKKGRAQPDPEGRMPLAEHLRELRNRLMKSVLAILAVTVVGLVYYKQIADFLTDPLRDSVGCTQGFGEASDEGEACAEIVLSGMISPFTVMLKVGLTTGMVLASPVWLYQLWAFLAPGLHSHEKKYARGFVAAGVPLFLGGAYLAYLILPTMAKTLIEFTPQGAGNFIPLDDFLDVITRMVIVFGLAFELPLVLVMLNFGGIVTGRKLLGWWRIMVVSIAVFSALATPTGDPLTMGALAAPIVLLYFAAVGVCLFNDRRRRRRDPYAGLSDDEASPLDHTPETVGAVDPVEAPAAPGARTDGGGDSGPVRRNGYDDAT</sequence>
<evidence type="ECO:0000256" key="6">
    <source>
        <dbReference type="ARBA" id="ARBA00023136"/>
    </source>
</evidence>
<accession>A0A2M8LSM6</accession>
<keyword evidence="10" id="KW-1185">Reference proteome</keyword>
<evidence type="ECO:0000256" key="1">
    <source>
        <dbReference type="ARBA" id="ARBA00004141"/>
    </source>
</evidence>
<comment type="subunit">
    <text evidence="7">The Tat system comprises two distinct complexes: a TatABC complex, containing multiple copies of TatA, TatB and TatC subunits, and a separate TatA complex, containing only TatA subunits. Substrates initially bind to the TatABC complex, which probably triggers association of the separate TatA complex to form the active translocon.</text>
</comment>
<comment type="similarity">
    <text evidence="7">Belongs to the TatC family.</text>
</comment>
<keyword evidence="6 7" id="KW-0472">Membrane</keyword>
<keyword evidence="2 7" id="KW-0812">Transmembrane</keyword>
<dbReference type="PRINTS" id="PR01840">
    <property type="entry name" value="TATCFAMILY"/>
</dbReference>
<keyword evidence="5 7" id="KW-0811">Translocation</keyword>
<feature type="compositionally biased region" description="Basic residues" evidence="8">
    <location>
        <begin position="1"/>
        <end position="10"/>
    </location>
</feature>
<dbReference type="EMBL" id="PGGW01000067">
    <property type="protein sequence ID" value="PJE94951.1"/>
    <property type="molecule type" value="Genomic_DNA"/>
</dbReference>
<feature type="region of interest" description="Disordered" evidence="8">
    <location>
        <begin position="271"/>
        <end position="323"/>
    </location>
</feature>
<comment type="caution">
    <text evidence="9">The sequence shown here is derived from an EMBL/GenBank/DDBJ whole genome shotgun (WGS) entry which is preliminary data.</text>
</comment>
<feature type="compositionally biased region" description="Basic and acidic residues" evidence="8">
    <location>
        <begin position="11"/>
        <end position="20"/>
    </location>
</feature>
<feature type="transmembrane region" description="Helical" evidence="7">
    <location>
        <begin position="99"/>
        <end position="120"/>
    </location>
</feature>
<evidence type="ECO:0000256" key="5">
    <source>
        <dbReference type="ARBA" id="ARBA00023010"/>
    </source>
</evidence>
<protein>
    <recommendedName>
        <fullName evidence="7">Sec-independent protein translocase protein TatC</fullName>
    </recommendedName>
</protein>
<dbReference type="GO" id="GO:0033281">
    <property type="term" value="C:TAT protein transport complex"/>
    <property type="evidence" value="ECO:0007669"/>
    <property type="project" value="UniProtKB-UniRule"/>
</dbReference>
<evidence type="ECO:0000256" key="7">
    <source>
        <dbReference type="HAMAP-Rule" id="MF_00902"/>
    </source>
</evidence>
<evidence type="ECO:0000256" key="2">
    <source>
        <dbReference type="ARBA" id="ARBA00022692"/>
    </source>
</evidence>
<evidence type="ECO:0000313" key="10">
    <source>
        <dbReference type="Proteomes" id="UP000230407"/>
    </source>
</evidence>
<keyword evidence="3 7" id="KW-0653">Protein transport</keyword>
<dbReference type="PANTHER" id="PTHR30371:SF0">
    <property type="entry name" value="SEC-INDEPENDENT PROTEIN TRANSLOCASE PROTEIN TATC, CHLOROPLASTIC-RELATED"/>
    <property type="match status" value="1"/>
</dbReference>
<organism evidence="9 10">
    <name type="scientific">Streptomyces carminius</name>
    <dbReference type="NCBI Taxonomy" id="2665496"/>
    <lineage>
        <taxon>Bacteria</taxon>
        <taxon>Bacillati</taxon>
        <taxon>Actinomycetota</taxon>
        <taxon>Actinomycetes</taxon>
        <taxon>Kitasatosporales</taxon>
        <taxon>Streptomycetaceae</taxon>
        <taxon>Streptomyces</taxon>
    </lineage>
</organism>
<dbReference type="GO" id="GO:0009977">
    <property type="term" value="F:proton motive force dependent protein transmembrane transporter activity"/>
    <property type="evidence" value="ECO:0007669"/>
    <property type="project" value="TreeGrafter"/>
</dbReference>
<evidence type="ECO:0000256" key="4">
    <source>
        <dbReference type="ARBA" id="ARBA00022989"/>
    </source>
</evidence>
<keyword evidence="4 7" id="KW-1133">Transmembrane helix</keyword>
<comment type="function">
    <text evidence="7">Part of the twin-arginine translocation (Tat) system that transports large folded proteins containing a characteristic twin-arginine motif in their signal peptide across membranes. Together with TatB, TatC is part of a receptor directly interacting with Tat signal peptides.</text>
</comment>
<dbReference type="GO" id="GO:0043953">
    <property type="term" value="P:protein transport by the Tat complex"/>
    <property type="evidence" value="ECO:0007669"/>
    <property type="project" value="UniProtKB-UniRule"/>
</dbReference>
<evidence type="ECO:0000313" key="9">
    <source>
        <dbReference type="EMBL" id="PJE94951.1"/>
    </source>
</evidence>
<proteinExistence type="inferred from homology"/>
<evidence type="ECO:0000256" key="8">
    <source>
        <dbReference type="SAM" id="MobiDB-lite"/>
    </source>
</evidence>
<dbReference type="NCBIfam" id="TIGR00945">
    <property type="entry name" value="tatC"/>
    <property type="match status" value="1"/>
</dbReference>
<keyword evidence="7" id="KW-0813">Transport</keyword>
<feature type="transmembrane region" description="Helical" evidence="7">
    <location>
        <begin position="32"/>
        <end position="50"/>
    </location>
</feature>
<feature type="transmembrane region" description="Helical" evidence="7">
    <location>
        <begin position="181"/>
        <end position="202"/>
    </location>
</feature>
<dbReference type="Pfam" id="PF00902">
    <property type="entry name" value="TatC"/>
    <property type="match status" value="1"/>
</dbReference>
<feature type="transmembrane region" description="Helical" evidence="7">
    <location>
        <begin position="238"/>
        <end position="260"/>
    </location>
</feature>
<feature type="region of interest" description="Disordered" evidence="8">
    <location>
        <begin position="1"/>
        <end position="20"/>
    </location>
</feature>
<evidence type="ECO:0000256" key="3">
    <source>
        <dbReference type="ARBA" id="ARBA00022927"/>
    </source>
</evidence>
<feature type="transmembrane region" description="Helical" evidence="7">
    <location>
        <begin position="132"/>
        <end position="154"/>
    </location>
</feature>
<dbReference type="HAMAP" id="MF_00902">
    <property type="entry name" value="TatC"/>
    <property type="match status" value="1"/>
</dbReference>
<dbReference type="Proteomes" id="UP000230407">
    <property type="component" value="Unassembled WGS sequence"/>
</dbReference>
<dbReference type="PANTHER" id="PTHR30371">
    <property type="entry name" value="SEC-INDEPENDENT PROTEIN TRANSLOCASE PROTEIN TATC"/>
    <property type="match status" value="1"/>
</dbReference>
<dbReference type="GO" id="GO:0065002">
    <property type="term" value="P:intracellular protein transmembrane transport"/>
    <property type="evidence" value="ECO:0007669"/>
    <property type="project" value="TreeGrafter"/>
</dbReference>